<feature type="signal peptide" evidence="5">
    <location>
        <begin position="1"/>
        <end position="26"/>
    </location>
</feature>
<reference evidence="7" key="1">
    <citation type="submission" date="2018-01" db="EMBL/GenBank/DDBJ databases">
        <authorList>
            <person name="Peeters C."/>
        </authorList>
    </citation>
    <scope>NUCLEOTIDE SEQUENCE [LARGE SCALE GENOMIC DNA]</scope>
</reference>
<dbReference type="GO" id="GO:0043709">
    <property type="term" value="P:cell adhesion involved in single-species biofilm formation"/>
    <property type="evidence" value="ECO:0007669"/>
    <property type="project" value="TreeGrafter"/>
</dbReference>
<evidence type="ECO:0000256" key="2">
    <source>
        <dbReference type="ARBA" id="ARBA00006671"/>
    </source>
</evidence>
<dbReference type="GO" id="GO:0009289">
    <property type="term" value="C:pilus"/>
    <property type="evidence" value="ECO:0007669"/>
    <property type="project" value="UniProtKB-SubCell"/>
</dbReference>
<accession>A0A2U3HYG6</accession>
<comment type="similarity">
    <text evidence="2">Belongs to the fimbrial protein family.</text>
</comment>
<name>A0A2U3HYG6_9BURK</name>
<comment type="subcellular location">
    <subcellularLocation>
        <location evidence="1">Fimbrium</location>
    </subcellularLocation>
</comment>
<dbReference type="InterPro" id="IPR050263">
    <property type="entry name" value="Bact_Fimbrial_Adh_Pro"/>
</dbReference>
<keyword evidence="4" id="KW-0281">Fimbrium</keyword>
<dbReference type="OrthoDB" id="9033056at2"/>
<evidence type="ECO:0000256" key="5">
    <source>
        <dbReference type="SAM" id="SignalP"/>
    </source>
</evidence>
<keyword evidence="3 5" id="KW-0732">Signal</keyword>
<protein>
    <submittedName>
        <fullName evidence="6">Fimbrial protein</fullName>
    </submittedName>
</protein>
<sequence>MKKRIILAAALVSMSVVALTSMNAHAADGTIAITGAVSDSTCSINGAASGTPANISVTLPVVNVSALSAAGATAGTSNLGDITLSLSGCSGAATKAVARFENGPTVDQSSGYLVNQSMGSPAGNVEVRLLNAQMQPINILTNANNDVASNGATISGGVATLNYFAQYFATGKATPGLVSTSVQYTMQYQ</sequence>
<dbReference type="SUPFAM" id="SSF49401">
    <property type="entry name" value="Bacterial adhesins"/>
    <property type="match status" value="1"/>
</dbReference>
<dbReference type="RefSeq" id="WP_106852674.1">
    <property type="nucleotide sequence ID" value="NZ_OGTP01000001.1"/>
</dbReference>
<keyword evidence="7" id="KW-1185">Reference proteome</keyword>
<dbReference type="PANTHER" id="PTHR33420:SF3">
    <property type="entry name" value="FIMBRIAL SUBUNIT ELFA"/>
    <property type="match status" value="1"/>
</dbReference>
<dbReference type="Gene3D" id="2.60.40.1090">
    <property type="entry name" value="Fimbrial-type adhesion domain"/>
    <property type="match status" value="1"/>
</dbReference>
<feature type="chain" id="PRO_5015532892" evidence="5">
    <location>
        <begin position="27"/>
        <end position="189"/>
    </location>
</feature>
<dbReference type="Proteomes" id="UP000238169">
    <property type="component" value="Unassembled WGS sequence"/>
</dbReference>
<dbReference type="InterPro" id="IPR008966">
    <property type="entry name" value="Adhesion_dom_sf"/>
</dbReference>
<dbReference type="InterPro" id="IPR039458">
    <property type="entry name" value="FimA-like"/>
</dbReference>
<proteinExistence type="inferred from homology"/>
<dbReference type="Pfam" id="PF16970">
    <property type="entry name" value="FimA"/>
    <property type="match status" value="1"/>
</dbReference>
<evidence type="ECO:0000256" key="1">
    <source>
        <dbReference type="ARBA" id="ARBA00004561"/>
    </source>
</evidence>
<dbReference type="EMBL" id="OGTP01000001">
    <property type="protein sequence ID" value="SPB12853.1"/>
    <property type="molecule type" value="Genomic_DNA"/>
</dbReference>
<evidence type="ECO:0000256" key="4">
    <source>
        <dbReference type="ARBA" id="ARBA00023263"/>
    </source>
</evidence>
<dbReference type="AlphaFoldDB" id="A0A2U3HYG6"/>
<evidence type="ECO:0000313" key="7">
    <source>
        <dbReference type="Proteomes" id="UP000238169"/>
    </source>
</evidence>
<dbReference type="PANTHER" id="PTHR33420">
    <property type="entry name" value="FIMBRIAL SUBUNIT ELFA-RELATED"/>
    <property type="match status" value="1"/>
</dbReference>
<evidence type="ECO:0000256" key="3">
    <source>
        <dbReference type="ARBA" id="ARBA00022729"/>
    </source>
</evidence>
<gene>
    <name evidence="6" type="ORF">NOV72_00157</name>
</gene>
<dbReference type="InterPro" id="IPR036937">
    <property type="entry name" value="Adhesion_dom_fimbrial_sf"/>
</dbReference>
<evidence type="ECO:0000313" key="6">
    <source>
        <dbReference type="EMBL" id="SPB12853.1"/>
    </source>
</evidence>
<organism evidence="6 7">
    <name type="scientific">Caballeronia novacaledonica</name>
    <dbReference type="NCBI Taxonomy" id="1544861"/>
    <lineage>
        <taxon>Bacteria</taxon>
        <taxon>Pseudomonadati</taxon>
        <taxon>Pseudomonadota</taxon>
        <taxon>Betaproteobacteria</taxon>
        <taxon>Burkholderiales</taxon>
        <taxon>Burkholderiaceae</taxon>
        <taxon>Caballeronia</taxon>
    </lineage>
</organism>